<dbReference type="FunFam" id="2.30.170.20:FF:000003">
    <property type="entry name" value="60S ribosomal protein L24"/>
    <property type="match status" value="1"/>
</dbReference>
<sequence length="167" mass="19099">FLCVEVRGVSRSTMVIKTETCFFSESKIYPGHGTQFVRKDGKLLHFLNAKNASLYHQGKKAMRLTWTMAWRRLNKKVRVDVVSKRRTKRRVRVQKAVAGQTLEDIRKKRAAKPVLRNLQKEAQIRAVKDRKAKSEAAKQSAGAGKAKHSKLPPQQKTKFSKKGSQNR</sequence>
<feature type="non-terminal residue" evidence="6">
    <location>
        <position position="1"/>
    </location>
</feature>
<feature type="region of interest" description="Disordered" evidence="4">
    <location>
        <begin position="121"/>
        <end position="167"/>
    </location>
</feature>
<reference evidence="6" key="1">
    <citation type="submission" date="2015-04" db="EMBL/GenBank/DDBJ databases">
        <title>The genome sequence of the plant pathogenic Rhizarian Plasmodiophora brassicae reveals insights in its biotrophic life cycle and the origin of chitin synthesis.</title>
        <authorList>
            <person name="Schwelm A."/>
            <person name="Fogelqvist J."/>
            <person name="Knaust A."/>
            <person name="Julke S."/>
            <person name="Lilja T."/>
            <person name="Dhandapani V."/>
            <person name="Bonilla-Rosso G."/>
            <person name="Karlsson M."/>
            <person name="Shevchenko A."/>
            <person name="Choi S.R."/>
            <person name="Kim H.G."/>
            <person name="Park J.Y."/>
            <person name="Lim Y.P."/>
            <person name="Ludwig-Muller J."/>
            <person name="Dixelius C."/>
        </authorList>
    </citation>
    <scope>NUCLEOTIDE SEQUENCE</scope>
    <source>
        <tissue evidence="6">Potato root galls</tissue>
    </source>
</reference>
<dbReference type="GO" id="GO:0003729">
    <property type="term" value="F:mRNA binding"/>
    <property type="evidence" value="ECO:0007669"/>
    <property type="project" value="TreeGrafter"/>
</dbReference>
<dbReference type="EMBL" id="HACM01008443">
    <property type="protein sequence ID" value="CRZ08885.1"/>
    <property type="molecule type" value="Transcribed_RNA"/>
</dbReference>
<keyword evidence="3" id="KW-0687">Ribonucleoprotein</keyword>
<dbReference type="PANTHER" id="PTHR10792">
    <property type="entry name" value="60S RIBOSOMAL PROTEIN L24"/>
    <property type="match status" value="1"/>
</dbReference>
<proteinExistence type="inferred from homology"/>
<dbReference type="Gene3D" id="6.10.250.1270">
    <property type="match status" value="1"/>
</dbReference>
<dbReference type="InterPro" id="IPR038630">
    <property type="entry name" value="L24e/L24_sf"/>
</dbReference>
<feature type="domain" description="Large ribosomal subunit protein eL24-related N-terminal" evidence="5">
    <location>
        <begin position="17"/>
        <end position="77"/>
    </location>
</feature>
<keyword evidence="2" id="KW-0689">Ribosomal protein</keyword>
<evidence type="ECO:0000259" key="5">
    <source>
        <dbReference type="Pfam" id="PF01246"/>
    </source>
</evidence>
<dbReference type="InterPro" id="IPR023442">
    <property type="entry name" value="Ribosomal_eL24_CS"/>
</dbReference>
<evidence type="ECO:0000256" key="2">
    <source>
        <dbReference type="ARBA" id="ARBA00022980"/>
    </source>
</evidence>
<evidence type="ECO:0000256" key="3">
    <source>
        <dbReference type="ARBA" id="ARBA00023274"/>
    </source>
</evidence>
<protein>
    <recommendedName>
        <fullName evidence="5">Large ribosomal subunit protein eL24-related N-terminal domain-containing protein</fullName>
    </recommendedName>
</protein>
<dbReference type="InterPro" id="IPR000988">
    <property type="entry name" value="Ribosomal_eL24-rel_N"/>
</dbReference>
<dbReference type="InterPro" id="IPR056366">
    <property type="entry name" value="Ribosomal_eL24"/>
</dbReference>
<evidence type="ECO:0000256" key="4">
    <source>
        <dbReference type="SAM" id="MobiDB-lite"/>
    </source>
</evidence>
<dbReference type="GO" id="GO:0003735">
    <property type="term" value="F:structural constituent of ribosome"/>
    <property type="evidence" value="ECO:0007669"/>
    <property type="project" value="InterPro"/>
</dbReference>
<dbReference type="PROSITE" id="PS01073">
    <property type="entry name" value="RIBOSOMAL_L24E"/>
    <property type="match status" value="1"/>
</dbReference>
<comment type="similarity">
    <text evidence="1">Belongs to the eukaryotic ribosomal protein eL24 family.</text>
</comment>
<dbReference type="AlphaFoldDB" id="A0A0H5R3V8"/>
<dbReference type="CDD" id="cd00472">
    <property type="entry name" value="Ribosomal_L24e_L24"/>
    <property type="match status" value="1"/>
</dbReference>
<dbReference type="GO" id="GO:0002181">
    <property type="term" value="P:cytoplasmic translation"/>
    <property type="evidence" value="ECO:0007669"/>
    <property type="project" value="TreeGrafter"/>
</dbReference>
<dbReference type="GO" id="GO:0022625">
    <property type="term" value="C:cytosolic large ribosomal subunit"/>
    <property type="evidence" value="ECO:0007669"/>
    <property type="project" value="TreeGrafter"/>
</dbReference>
<evidence type="ECO:0000256" key="1">
    <source>
        <dbReference type="ARBA" id="ARBA00005647"/>
    </source>
</evidence>
<dbReference type="Pfam" id="PF01246">
    <property type="entry name" value="Ribosomal_L24e"/>
    <property type="match status" value="1"/>
</dbReference>
<feature type="compositionally biased region" description="Basic and acidic residues" evidence="4">
    <location>
        <begin position="121"/>
        <end position="136"/>
    </location>
</feature>
<name>A0A0H5R3V8_9EUKA</name>
<dbReference type="SUPFAM" id="SSF57716">
    <property type="entry name" value="Glucocorticoid receptor-like (DNA-binding domain)"/>
    <property type="match status" value="1"/>
</dbReference>
<feature type="compositionally biased region" description="Polar residues" evidence="4">
    <location>
        <begin position="152"/>
        <end position="167"/>
    </location>
</feature>
<organism evidence="6">
    <name type="scientific">Spongospora subterranea</name>
    <dbReference type="NCBI Taxonomy" id="70186"/>
    <lineage>
        <taxon>Eukaryota</taxon>
        <taxon>Sar</taxon>
        <taxon>Rhizaria</taxon>
        <taxon>Endomyxa</taxon>
        <taxon>Phytomyxea</taxon>
        <taxon>Plasmodiophorida</taxon>
        <taxon>Plasmodiophoridae</taxon>
        <taxon>Spongospora</taxon>
    </lineage>
</organism>
<accession>A0A0H5R3V8</accession>
<dbReference type="Gene3D" id="2.30.170.20">
    <property type="entry name" value="Ribosomal protein L24e"/>
    <property type="match status" value="1"/>
</dbReference>
<evidence type="ECO:0000313" key="6">
    <source>
        <dbReference type="EMBL" id="CRZ08885.1"/>
    </source>
</evidence>
<dbReference type="PANTHER" id="PTHR10792:SF1">
    <property type="entry name" value="RIBOSOMAL PROTEIN L24"/>
    <property type="match status" value="1"/>
</dbReference>